<dbReference type="SUPFAM" id="SSF48179">
    <property type="entry name" value="6-phosphogluconate dehydrogenase C-terminal domain-like"/>
    <property type="match status" value="1"/>
</dbReference>
<dbReference type="GO" id="GO:0051287">
    <property type="term" value="F:NAD binding"/>
    <property type="evidence" value="ECO:0007669"/>
    <property type="project" value="InterPro"/>
</dbReference>
<dbReference type="Gene3D" id="3.40.50.720">
    <property type="entry name" value="NAD(P)-binding Rossmann-like Domain"/>
    <property type="match status" value="1"/>
</dbReference>
<evidence type="ECO:0000313" key="4">
    <source>
        <dbReference type="EMBL" id="ARF11434.1"/>
    </source>
</evidence>
<evidence type="ECO:0000259" key="2">
    <source>
        <dbReference type="Pfam" id="PF00984"/>
    </source>
</evidence>
<dbReference type="InterPro" id="IPR008927">
    <property type="entry name" value="6-PGluconate_DH-like_C_sf"/>
</dbReference>
<feature type="domain" description="UDP-glucose/GDP-mannose dehydrogenase N-terminal" evidence="3">
    <location>
        <begin position="46"/>
        <end position="143"/>
    </location>
</feature>
<accession>A0A1V0SIG6</accession>
<dbReference type="InterPro" id="IPR014026">
    <property type="entry name" value="UDP-Glc/GDP-Man_DH_dimer"/>
</dbReference>
<evidence type="ECO:0000259" key="3">
    <source>
        <dbReference type="Pfam" id="PF03721"/>
    </source>
</evidence>
<comment type="similarity">
    <text evidence="1">Belongs to the UDP-glucose/GDP-mannose dehydrogenase family.</text>
</comment>
<dbReference type="InterPro" id="IPR036291">
    <property type="entry name" value="NAD(P)-bd_dom_sf"/>
</dbReference>
<proteinExistence type="inferred from homology"/>
<name>A0A1V0SIG6_9VIRU</name>
<feature type="domain" description="UDP-glucose/GDP-mannose dehydrogenase dimerisation" evidence="2">
    <location>
        <begin position="168"/>
        <end position="260"/>
    </location>
</feature>
<dbReference type="Pfam" id="PF00984">
    <property type="entry name" value="UDPG_MGDP_dh"/>
    <property type="match status" value="1"/>
</dbReference>
<dbReference type="InterPro" id="IPR001732">
    <property type="entry name" value="UDP-Glc/GDP-Man_DH_N"/>
</dbReference>
<dbReference type="InterPro" id="IPR013328">
    <property type="entry name" value="6PGD_dom2"/>
</dbReference>
<dbReference type="EMBL" id="KY684108">
    <property type="protein sequence ID" value="ARF11434.1"/>
    <property type="molecule type" value="Genomic_DNA"/>
</dbReference>
<dbReference type="SUPFAM" id="SSF51735">
    <property type="entry name" value="NAD(P)-binding Rossmann-fold domains"/>
    <property type="match status" value="1"/>
</dbReference>
<dbReference type="Gene3D" id="1.10.1040.10">
    <property type="entry name" value="N-(1-d-carboxylethyl)-l-norvaline Dehydrogenase, domain 2"/>
    <property type="match status" value="1"/>
</dbReference>
<dbReference type="PANTHER" id="PTHR43750">
    <property type="entry name" value="UDP-GLUCOSE 6-DEHYDROGENASE TUAD"/>
    <property type="match status" value="1"/>
</dbReference>
<dbReference type="GO" id="GO:0016616">
    <property type="term" value="F:oxidoreductase activity, acting on the CH-OH group of donors, NAD or NADP as acceptor"/>
    <property type="evidence" value="ECO:0007669"/>
    <property type="project" value="InterPro"/>
</dbReference>
<dbReference type="Pfam" id="PF03721">
    <property type="entry name" value="UDPG_MGDP_dh_N"/>
    <property type="match status" value="1"/>
</dbReference>
<protein>
    <submittedName>
        <fullName evidence="4">Putative UDP-glucose 6-dehydrogenase</fullName>
    </submittedName>
</protein>
<organism evidence="4">
    <name type="scientific">Klosneuvirus KNV1</name>
    <dbReference type="NCBI Taxonomy" id="1977640"/>
    <lineage>
        <taxon>Viruses</taxon>
        <taxon>Varidnaviria</taxon>
        <taxon>Bamfordvirae</taxon>
        <taxon>Nucleocytoviricota</taxon>
        <taxon>Megaviricetes</taxon>
        <taxon>Imitervirales</taxon>
        <taxon>Mimiviridae</taxon>
        <taxon>Klosneuvirinae</taxon>
        <taxon>Klosneuvirus</taxon>
    </lineage>
</organism>
<gene>
    <name evidence="4" type="ORF">Klosneuvirus_1_291</name>
</gene>
<sequence length="269" mass="31136">MNKIGIIGIGIVGSAIMNSFLEKGYEINKNLFIYDKYKNINNIDLMIETDLLFLALPTPYNEIIQTYNIDSLVETLDVLSQKKYHGTIIIKSTMEPGTTDILYDKYKLDIIHNPEFLTARTAHQDFNNQKHIVLGHSKIYNQEKIDALIRFYKNNYPLAEISICYSIESESMKLFTNNFYAVKVQFFTELYLLCQKMNIEYNTVKDLMLKNGWINPQHTTVPGPDGKISYGGMCFPKDTNVLLQYMKKNDSPHSILESTVNERNELRKD</sequence>
<reference evidence="4" key="1">
    <citation type="journal article" date="2017" name="Science">
        <title>Giant viruses with an expanded complement of translation system components.</title>
        <authorList>
            <person name="Schulz F."/>
            <person name="Yutin N."/>
            <person name="Ivanova N.N."/>
            <person name="Ortega D.R."/>
            <person name="Lee T.K."/>
            <person name="Vierheilig J."/>
            <person name="Daims H."/>
            <person name="Horn M."/>
            <person name="Wagner M."/>
            <person name="Jensen G.J."/>
            <person name="Kyrpides N.C."/>
            <person name="Koonin E.V."/>
            <person name="Woyke T."/>
        </authorList>
    </citation>
    <scope>NUCLEOTIDE SEQUENCE</scope>
    <source>
        <strain evidence="4">KNV1</strain>
    </source>
</reference>
<evidence type="ECO:0000256" key="1">
    <source>
        <dbReference type="ARBA" id="ARBA00006601"/>
    </source>
</evidence>
<dbReference type="PANTHER" id="PTHR43750:SF3">
    <property type="entry name" value="UDP-GLUCOSE 6-DEHYDROGENASE TUAD"/>
    <property type="match status" value="1"/>
</dbReference>